<feature type="region of interest" description="Disordered" evidence="2">
    <location>
        <begin position="444"/>
        <end position="475"/>
    </location>
</feature>
<proteinExistence type="predicted"/>
<feature type="transmembrane region" description="Helical" evidence="3">
    <location>
        <begin position="154"/>
        <end position="175"/>
    </location>
</feature>
<feature type="transmembrane region" description="Helical" evidence="3">
    <location>
        <begin position="114"/>
        <end position="133"/>
    </location>
</feature>
<feature type="domain" description="Major facilitator superfamily (MFS) profile" evidence="4">
    <location>
        <begin position="10"/>
        <end position="442"/>
    </location>
</feature>
<keyword evidence="3" id="KW-0812">Transmembrane</keyword>
<accession>A0A9P7AY48</accession>
<protein>
    <recommendedName>
        <fullName evidence="4">Major facilitator superfamily (MFS) profile domain-containing protein</fullName>
    </recommendedName>
</protein>
<dbReference type="InterPro" id="IPR011701">
    <property type="entry name" value="MFS"/>
</dbReference>
<dbReference type="GO" id="GO:0000329">
    <property type="term" value="C:fungal-type vacuole membrane"/>
    <property type="evidence" value="ECO:0007669"/>
    <property type="project" value="TreeGrafter"/>
</dbReference>
<feature type="transmembrane region" description="Helical" evidence="3">
    <location>
        <begin position="261"/>
        <end position="280"/>
    </location>
</feature>
<evidence type="ECO:0000256" key="1">
    <source>
        <dbReference type="ARBA" id="ARBA00004141"/>
    </source>
</evidence>
<feature type="transmembrane region" description="Helical" evidence="3">
    <location>
        <begin position="36"/>
        <end position="55"/>
    </location>
</feature>
<dbReference type="EMBL" id="VNKQ01000007">
    <property type="protein sequence ID" value="KAG0649846.1"/>
    <property type="molecule type" value="Genomic_DNA"/>
</dbReference>
<dbReference type="OrthoDB" id="10027823at2759"/>
<comment type="caution">
    <text evidence="5">The sequence shown here is derived from an EMBL/GenBank/DDBJ whole genome shotgun (WGS) entry which is preliminary data.</text>
</comment>
<dbReference type="InterPro" id="IPR036259">
    <property type="entry name" value="MFS_trans_sf"/>
</dbReference>
<keyword evidence="3" id="KW-1133">Transmembrane helix</keyword>
<dbReference type="PANTHER" id="PTHR23520">
    <property type="entry name" value="TRANSPORTER, PUTATIVE (AFU_ORTHOLOGUE AFUA_3G04000)-RELATED"/>
    <property type="match status" value="1"/>
</dbReference>
<dbReference type="InterPro" id="IPR020846">
    <property type="entry name" value="MFS_dom"/>
</dbReference>
<name>A0A9P7AY48_9HELO</name>
<sequence>MATRILTKVFEELGLVSLYNSTIDTKLLCIQRFVRLFAYGGSTLILVSYLTAVGTSETKSGLFMTLTLIGDTIISFFLTLFADALGRKATLALGAGLMACSGVVFALFGNYWVLLAAAIFGVISPSGNEIGPFRAIEESTLAQLTPAANRSDIYAWYSLIGTAGAAFGMMVTGWMIHYMRHQLQWDEVATYRAVFWGYAAFGLIKLCLALALSKKCEVEKKIVPAADPESAPLLGDGAEDLEPKKSKFRSWLPDISAESRVITFNLCVLFALDAFASGLAPLSWVTYFFKWKFGLEDGRLGSLFFTTSIIAAGSMLVASSIAKRFGNVKTMVFTHLPSAIFLALIGIPNSLPFAMLFLILRSCTQSMDVAPRSAFLAAVILPHERTAVMGLFNVVKTSSSSLGPLITGILANRKLFWVAFLAAGTLKACYDIGMLAVFAGHKTPEEVDEERRVNEERAEQEEALRESESGDPGER</sequence>
<comment type="subcellular location">
    <subcellularLocation>
        <location evidence="1">Membrane</location>
        <topology evidence="1">Multi-pass membrane protein</topology>
    </subcellularLocation>
</comment>
<evidence type="ECO:0000259" key="4">
    <source>
        <dbReference type="PROSITE" id="PS50850"/>
    </source>
</evidence>
<dbReference type="GO" id="GO:0022857">
    <property type="term" value="F:transmembrane transporter activity"/>
    <property type="evidence" value="ECO:0007669"/>
    <property type="project" value="InterPro"/>
</dbReference>
<dbReference type="PANTHER" id="PTHR23520:SF5">
    <property type="entry name" value="TRANSPORTER, PUTATIVE (AFU_ORTHOLOGUE AFUA_3G04000)-RELATED"/>
    <property type="match status" value="1"/>
</dbReference>
<feature type="transmembrane region" description="Helical" evidence="3">
    <location>
        <begin position="61"/>
        <end position="82"/>
    </location>
</feature>
<evidence type="ECO:0000313" key="5">
    <source>
        <dbReference type="EMBL" id="KAG0649846.1"/>
    </source>
</evidence>
<feature type="transmembrane region" description="Helical" evidence="3">
    <location>
        <begin position="300"/>
        <end position="318"/>
    </location>
</feature>
<keyword evidence="6" id="KW-1185">Reference proteome</keyword>
<evidence type="ECO:0000256" key="3">
    <source>
        <dbReference type="SAM" id="Phobius"/>
    </source>
</evidence>
<dbReference type="PROSITE" id="PS50850">
    <property type="entry name" value="MFS"/>
    <property type="match status" value="1"/>
</dbReference>
<dbReference type="AlphaFoldDB" id="A0A9P7AY48"/>
<evidence type="ECO:0000256" key="2">
    <source>
        <dbReference type="SAM" id="MobiDB-lite"/>
    </source>
</evidence>
<feature type="transmembrane region" description="Helical" evidence="3">
    <location>
        <begin position="195"/>
        <end position="212"/>
    </location>
</feature>
<evidence type="ECO:0000313" key="6">
    <source>
        <dbReference type="Proteomes" id="UP000785200"/>
    </source>
</evidence>
<dbReference type="Proteomes" id="UP000785200">
    <property type="component" value="Unassembled WGS sequence"/>
</dbReference>
<feature type="transmembrane region" description="Helical" evidence="3">
    <location>
        <begin position="89"/>
        <end position="108"/>
    </location>
</feature>
<reference evidence="5" key="1">
    <citation type="submission" date="2019-07" db="EMBL/GenBank/DDBJ databases">
        <title>Hyphodiscus hymeniophilus genome sequencing and assembly.</title>
        <authorList>
            <person name="Kramer G."/>
            <person name="Nodwell J."/>
        </authorList>
    </citation>
    <scope>NUCLEOTIDE SEQUENCE</scope>
    <source>
        <strain evidence="5">ATCC 34498</strain>
    </source>
</reference>
<dbReference type="Pfam" id="PF07690">
    <property type="entry name" value="MFS_1"/>
    <property type="match status" value="1"/>
</dbReference>
<organism evidence="5 6">
    <name type="scientific">Hyphodiscus hymeniophilus</name>
    <dbReference type="NCBI Taxonomy" id="353542"/>
    <lineage>
        <taxon>Eukaryota</taxon>
        <taxon>Fungi</taxon>
        <taxon>Dikarya</taxon>
        <taxon>Ascomycota</taxon>
        <taxon>Pezizomycotina</taxon>
        <taxon>Leotiomycetes</taxon>
        <taxon>Helotiales</taxon>
        <taxon>Hyphodiscaceae</taxon>
        <taxon>Hyphodiscus</taxon>
    </lineage>
</organism>
<dbReference type="SUPFAM" id="SSF103473">
    <property type="entry name" value="MFS general substrate transporter"/>
    <property type="match status" value="1"/>
</dbReference>
<gene>
    <name evidence="5" type="ORF">D0Z07_3638</name>
</gene>
<keyword evidence="3" id="KW-0472">Membrane</keyword>
<feature type="transmembrane region" description="Helical" evidence="3">
    <location>
        <begin position="339"/>
        <end position="360"/>
    </location>
</feature>
<dbReference type="Gene3D" id="1.20.1250.20">
    <property type="entry name" value="MFS general substrate transporter like domains"/>
    <property type="match status" value="1"/>
</dbReference>